<protein>
    <submittedName>
        <fullName evidence="1">Uncharacterized protein</fullName>
    </submittedName>
</protein>
<dbReference type="RefSeq" id="WP_238228578.1">
    <property type="nucleotide sequence ID" value="NZ_BPQD01000054.1"/>
</dbReference>
<evidence type="ECO:0000313" key="2">
    <source>
        <dbReference type="Proteomes" id="UP001224644"/>
    </source>
</evidence>
<evidence type="ECO:0000313" key="1">
    <source>
        <dbReference type="EMBL" id="MDN3590585.1"/>
    </source>
</evidence>
<accession>A0ABT8BGC4</accession>
<gene>
    <name evidence="1" type="ORF">QWZ12_08155</name>
</gene>
<name>A0ABT8BGC4_9HYPH</name>
<keyword evidence="2" id="KW-1185">Reference proteome</keyword>
<dbReference type="Proteomes" id="UP001224644">
    <property type="component" value="Unassembled WGS sequence"/>
</dbReference>
<comment type="caution">
    <text evidence="1">The sequence shown here is derived from an EMBL/GenBank/DDBJ whole genome shotgun (WGS) entry which is preliminary data.</text>
</comment>
<proteinExistence type="predicted"/>
<reference evidence="2" key="1">
    <citation type="journal article" date="2019" name="Int. J. Syst. Evol. Microbiol.">
        <title>The Global Catalogue of Microorganisms (GCM) 10K type strain sequencing project: providing services to taxonomists for standard genome sequencing and annotation.</title>
        <authorList>
            <consortium name="The Broad Institute Genomics Platform"/>
            <consortium name="The Broad Institute Genome Sequencing Center for Infectious Disease"/>
            <person name="Wu L."/>
            <person name="Ma J."/>
        </authorList>
    </citation>
    <scope>NUCLEOTIDE SEQUENCE [LARGE SCALE GENOMIC DNA]</scope>
    <source>
        <strain evidence="2">CECT 7069</strain>
    </source>
</reference>
<sequence length="73" mass="7466">MTVATIIPLPPLNILVERAPGAVIPETGTTGQAMRESLLSLTLGLTGGMEAVARAAGQVDRSTIKVHESSAVV</sequence>
<dbReference type="EMBL" id="JAUFPX010000005">
    <property type="protein sequence ID" value="MDN3590585.1"/>
    <property type="molecule type" value="Genomic_DNA"/>
</dbReference>
<organism evidence="1 2">
    <name type="scientific">Methylobacterium adhaesivum</name>
    <dbReference type="NCBI Taxonomy" id="333297"/>
    <lineage>
        <taxon>Bacteria</taxon>
        <taxon>Pseudomonadati</taxon>
        <taxon>Pseudomonadota</taxon>
        <taxon>Alphaproteobacteria</taxon>
        <taxon>Hyphomicrobiales</taxon>
        <taxon>Methylobacteriaceae</taxon>
        <taxon>Methylobacterium</taxon>
    </lineage>
</organism>